<dbReference type="EMBL" id="ASPP01008733">
    <property type="protein sequence ID" value="ETO25131.1"/>
    <property type="molecule type" value="Genomic_DNA"/>
</dbReference>
<proteinExistence type="predicted"/>
<gene>
    <name evidence="3" type="ORF">RFI_12012</name>
</gene>
<feature type="coiled-coil region" evidence="1">
    <location>
        <begin position="90"/>
        <end position="124"/>
    </location>
</feature>
<feature type="domain" description="Exocyst complex component EXOC6/Sec15 N-terminal" evidence="2">
    <location>
        <begin position="61"/>
        <end position="229"/>
    </location>
</feature>
<feature type="non-terminal residue" evidence="3">
    <location>
        <position position="243"/>
    </location>
</feature>
<feature type="non-terminal residue" evidence="3">
    <location>
        <position position="1"/>
    </location>
</feature>
<dbReference type="GO" id="GO:0006886">
    <property type="term" value="P:intracellular protein transport"/>
    <property type="evidence" value="ECO:0007669"/>
    <property type="project" value="InterPro"/>
</dbReference>
<dbReference type="Pfam" id="PF20651">
    <property type="entry name" value="EXOC6_Sec15_N"/>
    <property type="match status" value="1"/>
</dbReference>
<evidence type="ECO:0000256" key="1">
    <source>
        <dbReference type="SAM" id="Coils"/>
    </source>
</evidence>
<accession>X6NGL0</accession>
<dbReference type="OrthoDB" id="10267033at2759"/>
<dbReference type="GO" id="GO:0006893">
    <property type="term" value="P:Golgi to plasma membrane transport"/>
    <property type="evidence" value="ECO:0007669"/>
    <property type="project" value="TreeGrafter"/>
</dbReference>
<dbReference type="Proteomes" id="UP000023152">
    <property type="component" value="Unassembled WGS sequence"/>
</dbReference>
<sequence length="243" mass="28286">GGGNIFRINLCKKKNKNIIPFAETSQVVPALNVIFDQKWFSRNNSKKDSEGSYQMSYQSVLRQHSEDKASEIKQICNDNYGNFIDAVDQILQVENKVHLLRDNINELNDNVQAQGLELRKEMQQVIELKTTQYKIDFVMKELRKIINALDLLNTIQLLISNRKYVNALKALNILHSNHLLPLKQYKISQEMIYLIPELTKKIKTNVLSHFKNWIYESNKESVTLGTIAMEQNRLYLLSLENNM</sequence>
<keyword evidence="4" id="KW-1185">Reference proteome</keyword>
<evidence type="ECO:0000259" key="2">
    <source>
        <dbReference type="Pfam" id="PF20651"/>
    </source>
</evidence>
<evidence type="ECO:0000313" key="3">
    <source>
        <dbReference type="EMBL" id="ETO25131.1"/>
    </source>
</evidence>
<dbReference type="OMA" id="MEHMEHT"/>
<dbReference type="InterPro" id="IPR007225">
    <property type="entry name" value="EXOC6/Sec15"/>
</dbReference>
<dbReference type="PANTHER" id="PTHR12702:SF0">
    <property type="entry name" value="EXOCYST COMPLEX COMPONENT 6"/>
    <property type="match status" value="1"/>
</dbReference>
<name>X6NGL0_RETFI</name>
<keyword evidence="1" id="KW-0175">Coiled coil</keyword>
<dbReference type="GO" id="GO:0090522">
    <property type="term" value="P:vesicle tethering involved in exocytosis"/>
    <property type="evidence" value="ECO:0007669"/>
    <property type="project" value="InterPro"/>
</dbReference>
<reference evidence="3 4" key="1">
    <citation type="journal article" date="2013" name="Curr. Biol.">
        <title>The Genome of the Foraminiferan Reticulomyxa filosa.</title>
        <authorList>
            <person name="Glockner G."/>
            <person name="Hulsmann N."/>
            <person name="Schleicher M."/>
            <person name="Noegel A.A."/>
            <person name="Eichinger L."/>
            <person name="Gallinger C."/>
            <person name="Pawlowski J."/>
            <person name="Sierra R."/>
            <person name="Euteneuer U."/>
            <person name="Pillet L."/>
            <person name="Moustafa A."/>
            <person name="Platzer M."/>
            <person name="Groth M."/>
            <person name="Szafranski K."/>
            <person name="Schliwa M."/>
        </authorList>
    </citation>
    <scope>NUCLEOTIDE SEQUENCE [LARGE SCALE GENOMIC DNA]</scope>
</reference>
<dbReference type="PANTHER" id="PTHR12702">
    <property type="entry name" value="SEC15"/>
    <property type="match status" value="1"/>
</dbReference>
<protein>
    <recommendedName>
        <fullName evidence="2">Exocyst complex component EXOC6/Sec15 N-terminal domain-containing protein</fullName>
    </recommendedName>
</protein>
<evidence type="ECO:0000313" key="4">
    <source>
        <dbReference type="Proteomes" id="UP000023152"/>
    </source>
</evidence>
<organism evidence="3 4">
    <name type="scientific">Reticulomyxa filosa</name>
    <dbReference type="NCBI Taxonomy" id="46433"/>
    <lineage>
        <taxon>Eukaryota</taxon>
        <taxon>Sar</taxon>
        <taxon>Rhizaria</taxon>
        <taxon>Retaria</taxon>
        <taxon>Foraminifera</taxon>
        <taxon>Monothalamids</taxon>
        <taxon>Reticulomyxidae</taxon>
        <taxon>Reticulomyxa</taxon>
    </lineage>
</organism>
<dbReference type="InterPro" id="IPR048359">
    <property type="entry name" value="EXOC6_Sec15_N"/>
</dbReference>
<dbReference type="GO" id="GO:0000145">
    <property type="term" value="C:exocyst"/>
    <property type="evidence" value="ECO:0007669"/>
    <property type="project" value="TreeGrafter"/>
</dbReference>
<dbReference type="AlphaFoldDB" id="X6NGL0"/>
<comment type="caution">
    <text evidence="3">The sequence shown here is derived from an EMBL/GenBank/DDBJ whole genome shotgun (WGS) entry which is preliminary data.</text>
</comment>
<dbReference type="GO" id="GO:0016020">
    <property type="term" value="C:membrane"/>
    <property type="evidence" value="ECO:0007669"/>
    <property type="project" value="TreeGrafter"/>
</dbReference>